<dbReference type="AlphaFoldDB" id="A0A9W7XIK2"/>
<dbReference type="Gene3D" id="3.90.470.20">
    <property type="entry name" value="4'-phosphopantetheinyl transferase domain"/>
    <property type="match status" value="1"/>
</dbReference>
<dbReference type="InterPro" id="IPR004568">
    <property type="entry name" value="Ppantetheine-prot_Trfase_dom"/>
</dbReference>
<dbReference type="GO" id="GO:0008897">
    <property type="term" value="F:holo-[acyl-carrier-protein] synthase activity"/>
    <property type="evidence" value="ECO:0007669"/>
    <property type="project" value="InterPro"/>
</dbReference>
<keyword evidence="10" id="KW-1185">Reference proteome</keyword>
<dbReference type="InterPro" id="IPR037143">
    <property type="entry name" value="4-PPantetheinyl_Trfase_dom_sf"/>
</dbReference>
<dbReference type="InterPro" id="IPR002582">
    <property type="entry name" value="ACPS"/>
</dbReference>
<dbReference type="Pfam" id="PF01648">
    <property type="entry name" value="ACPS"/>
    <property type="match status" value="1"/>
</dbReference>
<dbReference type="HAMAP" id="MF_00101">
    <property type="entry name" value="AcpS"/>
    <property type="match status" value="1"/>
</dbReference>
<comment type="caution">
    <text evidence="9">The sequence shown here is derived from an EMBL/GenBank/DDBJ whole genome shotgun (WGS) entry which is preliminary data.</text>
</comment>
<evidence type="ECO:0000256" key="3">
    <source>
        <dbReference type="ARBA" id="ARBA00022723"/>
    </source>
</evidence>
<accession>A0A9W7XIK2</accession>
<dbReference type="InterPro" id="IPR008278">
    <property type="entry name" value="4-PPantetheinyl_Trfase_dom"/>
</dbReference>
<evidence type="ECO:0000313" key="9">
    <source>
        <dbReference type="EMBL" id="KAJ1645362.1"/>
    </source>
</evidence>
<keyword evidence="4" id="KW-0276">Fatty acid metabolism</keyword>
<dbReference type="Proteomes" id="UP001145021">
    <property type="component" value="Unassembled WGS sequence"/>
</dbReference>
<gene>
    <name evidence="9" type="ORF">LPJ64_003019</name>
</gene>
<evidence type="ECO:0000256" key="1">
    <source>
        <dbReference type="ARBA" id="ARBA00022516"/>
    </source>
</evidence>
<feature type="domain" description="4'-phosphopantetheinyl transferase" evidence="8">
    <location>
        <begin position="4"/>
        <end position="116"/>
    </location>
</feature>
<reference evidence="9" key="1">
    <citation type="submission" date="2022-07" db="EMBL/GenBank/DDBJ databases">
        <title>Phylogenomic reconstructions and comparative analyses of Kickxellomycotina fungi.</title>
        <authorList>
            <person name="Reynolds N.K."/>
            <person name="Stajich J.E."/>
            <person name="Barry K."/>
            <person name="Grigoriev I.V."/>
            <person name="Crous P."/>
            <person name="Smith M.E."/>
        </authorList>
    </citation>
    <scope>NUCLEOTIDE SEQUENCE</scope>
    <source>
        <strain evidence="9">NBRC 105413</strain>
    </source>
</reference>
<keyword evidence="2" id="KW-0808">Transferase</keyword>
<dbReference type="SUPFAM" id="SSF56214">
    <property type="entry name" value="4'-phosphopantetheinyl transferase"/>
    <property type="match status" value="1"/>
</dbReference>
<dbReference type="GO" id="GO:0006633">
    <property type="term" value="P:fatty acid biosynthetic process"/>
    <property type="evidence" value="ECO:0007669"/>
    <property type="project" value="UniProtKB-KW"/>
</dbReference>
<keyword evidence="3" id="KW-0479">Metal-binding</keyword>
<name>A0A9W7XIK2_9FUNG</name>
<evidence type="ECO:0000256" key="7">
    <source>
        <dbReference type="ARBA" id="ARBA00023160"/>
    </source>
</evidence>
<keyword evidence="5" id="KW-0460">Magnesium</keyword>
<keyword evidence="1" id="KW-0444">Lipid biosynthesis</keyword>
<dbReference type="NCBIfam" id="TIGR00556">
    <property type="entry name" value="pantethn_trn"/>
    <property type="match status" value="1"/>
</dbReference>
<keyword evidence="6" id="KW-0443">Lipid metabolism</keyword>
<evidence type="ECO:0000256" key="6">
    <source>
        <dbReference type="ARBA" id="ARBA00023098"/>
    </source>
</evidence>
<keyword evidence="7" id="KW-0275">Fatty acid biosynthesis</keyword>
<evidence type="ECO:0000259" key="8">
    <source>
        <dbReference type="Pfam" id="PF01648"/>
    </source>
</evidence>
<evidence type="ECO:0000256" key="4">
    <source>
        <dbReference type="ARBA" id="ARBA00022832"/>
    </source>
</evidence>
<dbReference type="GO" id="GO:0000287">
    <property type="term" value="F:magnesium ion binding"/>
    <property type="evidence" value="ECO:0007669"/>
    <property type="project" value="InterPro"/>
</dbReference>
<evidence type="ECO:0000256" key="2">
    <source>
        <dbReference type="ARBA" id="ARBA00022679"/>
    </source>
</evidence>
<evidence type="ECO:0000313" key="10">
    <source>
        <dbReference type="Proteomes" id="UP001145021"/>
    </source>
</evidence>
<dbReference type="EMBL" id="JANBOH010000109">
    <property type="protein sequence ID" value="KAJ1645362.1"/>
    <property type="molecule type" value="Genomic_DNA"/>
</dbReference>
<organism evidence="9 10">
    <name type="scientific">Coemansia asiatica</name>
    <dbReference type="NCBI Taxonomy" id="1052880"/>
    <lineage>
        <taxon>Eukaryota</taxon>
        <taxon>Fungi</taxon>
        <taxon>Fungi incertae sedis</taxon>
        <taxon>Zoopagomycota</taxon>
        <taxon>Kickxellomycotina</taxon>
        <taxon>Kickxellomycetes</taxon>
        <taxon>Kickxellales</taxon>
        <taxon>Kickxellaceae</taxon>
        <taxon>Coemansia</taxon>
    </lineage>
</organism>
<sequence length="123" mass="13993">MIVGVGVDLLSIARIRRIVLRGSRYSQRFSRRILCDRELAGYQMCTADDLRTGFLASRWCLKEAVYKAAYPLQILQWDDVCIYKDGPKPLVHVKWNADLAAARVHVSLSHDDDLLVGYAVVEK</sequence>
<evidence type="ECO:0000256" key="5">
    <source>
        <dbReference type="ARBA" id="ARBA00022842"/>
    </source>
</evidence>
<proteinExistence type="inferred from homology"/>
<protein>
    <recommendedName>
        <fullName evidence="8">4'-phosphopantetheinyl transferase domain-containing protein</fullName>
    </recommendedName>
</protein>